<comment type="caution">
    <text evidence="3">The sequence shown here is derived from an EMBL/GenBank/DDBJ whole genome shotgun (WGS) entry which is preliminary data.</text>
</comment>
<proteinExistence type="predicted"/>
<reference evidence="3 4" key="1">
    <citation type="submission" date="2024-09" db="EMBL/GenBank/DDBJ databases">
        <title>Taxonomic and Genotyping Characterization of Leptospira Strains isolated from Multiple Sources in Colombia highlights the importance of intermediate species.</title>
        <authorList>
            <person name="Torres Higuera L."/>
            <person name="Rojas Tapias D."/>
            <person name="Jimenez Velasquez S."/>
            <person name="Renjifo Ibanez C."/>
        </authorList>
    </citation>
    <scope>NUCLEOTIDE SEQUENCE [LARGE SCALE GENOMIC DNA]</scope>
    <source>
        <strain evidence="3 4">Lep080</strain>
    </source>
</reference>
<protein>
    <recommendedName>
        <fullName evidence="5">Lipoprotein</fullName>
    </recommendedName>
</protein>
<gene>
    <name evidence="3" type="ORF">ACE5IX_08840</name>
</gene>
<dbReference type="EMBL" id="JBHILJ010000004">
    <property type="protein sequence ID" value="MFB5736610.1"/>
    <property type="molecule type" value="Genomic_DNA"/>
</dbReference>
<evidence type="ECO:0008006" key="5">
    <source>
        <dbReference type="Google" id="ProtNLM"/>
    </source>
</evidence>
<evidence type="ECO:0000256" key="2">
    <source>
        <dbReference type="SAM" id="SignalP"/>
    </source>
</evidence>
<dbReference type="RefSeq" id="WP_016545980.1">
    <property type="nucleotide sequence ID" value="NZ_JBHILI010000005.1"/>
</dbReference>
<accession>A0ABV5BMS0</accession>
<sequence length="235" mass="25991">MKKILAIAILTFLTTNCVHHAPGVGEIKIIRDDFKQNTFVRLKLRHDTQESTPSGFLGLSETSVAAAYFEYSREITASGITPTSCEFFFGVPASDPNLSAKAFLKINEKLFPIELMDIKGDLHSGTSTTTTTTGGYGYNQPAATGGANFGTGNTGFNQPNAGFPQHSQGRTVTTTSSYTYKIQRARIQFTREMERLILPAETLIYRIYYGEKFYTFEISSDDLDTLKDFLVSKGQ</sequence>
<feature type="region of interest" description="Disordered" evidence="1">
    <location>
        <begin position="149"/>
        <end position="171"/>
    </location>
</feature>
<keyword evidence="2" id="KW-0732">Signal</keyword>
<keyword evidence="4" id="KW-1185">Reference proteome</keyword>
<name>A0ABV5BMS0_9LEPT</name>
<evidence type="ECO:0000313" key="4">
    <source>
        <dbReference type="Proteomes" id="UP001580391"/>
    </source>
</evidence>
<evidence type="ECO:0000313" key="3">
    <source>
        <dbReference type="EMBL" id="MFB5736610.1"/>
    </source>
</evidence>
<dbReference type="Proteomes" id="UP001580391">
    <property type="component" value="Unassembled WGS sequence"/>
</dbReference>
<organism evidence="3 4">
    <name type="scientific">Leptospira wolffii</name>
    <dbReference type="NCBI Taxonomy" id="409998"/>
    <lineage>
        <taxon>Bacteria</taxon>
        <taxon>Pseudomonadati</taxon>
        <taxon>Spirochaetota</taxon>
        <taxon>Spirochaetia</taxon>
        <taxon>Leptospirales</taxon>
        <taxon>Leptospiraceae</taxon>
        <taxon>Leptospira</taxon>
    </lineage>
</organism>
<evidence type="ECO:0000256" key="1">
    <source>
        <dbReference type="SAM" id="MobiDB-lite"/>
    </source>
</evidence>
<feature type="chain" id="PRO_5045336351" description="Lipoprotein" evidence="2">
    <location>
        <begin position="21"/>
        <end position="235"/>
    </location>
</feature>
<feature type="signal peptide" evidence="2">
    <location>
        <begin position="1"/>
        <end position="20"/>
    </location>
</feature>